<evidence type="ECO:0000313" key="2">
    <source>
        <dbReference type="Proteomes" id="UP001237642"/>
    </source>
</evidence>
<sequence length="118" mass="13345">MSLLGSVYGFNKRDWAFVCRYFTGKRERHAMQEVDSSVLLDVALCKLHDPEALTGLQTWACMSFFPLFSEDNRSLGNHGTAGPLSWITGLIYQAKGQVRTDDILVFQPSRKDMQILLS</sequence>
<organism evidence="1 2">
    <name type="scientific">Heracleum sosnowskyi</name>
    <dbReference type="NCBI Taxonomy" id="360622"/>
    <lineage>
        <taxon>Eukaryota</taxon>
        <taxon>Viridiplantae</taxon>
        <taxon>Streptophyta</taxon>
        <taxon>Embryophyta</taxon>
        <taxon>Tracheophyta</taxon>
        <taxon>Spermatophyta</taxon>
        <taxon>Magnoliopsida</taxon>
        <taxon>eudicotyledons</taxon>
        <taxon>Gunneridae</taxon>
        <taxon>Pentapetalae</taxon>
        <taxon>asterids</taxon>
        <taxon>campanulids</taxon>
        <taxon>Apiales</taxon>
        <taxon>Apiaceae</taxon>
        <taxon>Apioideae</taxon>
        <taxon>apioid superclade</taxon>
        <taxon>Tordylieae</taxon>
        <taxon>Tordyliinae</taxon>
        <taxon>Heracleum</taxon>
    </lineage>
</organism>
<evidence type="ECO:0000313" key="1">
    <source>
        <dbReference type="EMBL" id="KAK1376047.1"/>
    </source>
</evidence>
<protein>
    <submittedName>
        <fullName evidence="1">Uncharacterized protein</fullName>
    </submittedName>
</protein>
<keyword evidence="2" id="KW-1185">Reference proteome</keyword>
<dbReference type="Proteomes" id="UP001237642">
    <property type="component" value="Unassembled WGS sequence"/>
</dbReference>
<reference evidence="1" key="1">
    <citation type="submission" date="2023-02" db="EMBL/GenBank/DDBJ databases">
        <title>Genome of toxic invasive species Heracleum sosnowskyi carries increased number of genes despite the absence of recent whole-genome duplications.</title>
        <authorList>
            <person name="Schelkunov M."/>
            <person name="Shtratnikova V."/>
            <person name="Makarenko M."/>
            <person name="Klepikova A."/>
            <person name="Omelchenko D."/>
            <person name="Novikova G."/>
            <person name="Obukhova E."/>
            <person name="Bogdanov V."/>
            <person name="Penin A."/>
            <person name="Logacheva M."/>
        </authorList>
    </citation>
    <scope>NUCLEOTIDE SEQUENCE</scope>
    <source>
        <strain evidence="1">Hsosn_3</strain>
        <tissue evidence="1">Leaf</tissue>
    </source>
</reference>
<dbReference type="AlphaFoldDB" id="A0AAD8I0X4"/>
<accession>A0AAD8I0X4</accession>
<reference evidence="1" key="2">
    <citation type="submission" date="2023-05" db="EMBL/GenBank/DDBJ databases">
        <authorList>
            <person name="Schelkunov M.I."/>
        </authorList>
    </citation>
    <scope>NUCLEOTIDE SEQUENCE</scope>
    <source>
        <strain evidence="1">Hsosn_3</strain>
        <tissue evidence="1">Leaf</tissue>
    </source>
</reference>
<dbReference type="EMBL" id="JAUIZM010000007">
    <property type="protein sequence ID" value="KAK1376047.1"/>
    <property type="molecule type" value="Genomic_DNA"/>
</dbReference>
<name>A0AAD8I0X4_9APIA</name>
<comment type="caution">
    <text evidence="1">The sequence shown here is derived from an EMBL/GenBank/DDBJ whole genome shotgun (WGS) entry which is preliminary data.</text>
</comment>
<gene>
    <name evidence="1" type="ORF">POM88_032240</name>
</gene>
<proteinExistence type="predicted"/>